<accession>A0A6V7QUC9</accession>
<dbReference type="AlphaFoldDB" id="A0A6V7QUC9"/>
<evidence type="ECO:0000313" key="3">
    <source>
        <dbReference type="EMBL" id="CAD1846507.1"/>
    </source>
</evidence>
<proteinExistence type="predicted"/>
<organism evidence="3">
    <name type="scientific">Ananas comosus var. bracteatus</name>
    <name type="common">red pineapple</name>
    <dbReference type="NCBI Taxonomy" id="296719"/>
    <lineage>
        <taxon>Eukaryota</taxon>
        <taxon>Viridiplantae</taxon>
        <taxon>Streptophyta</taxon>
        <taxon>Embryophyta</taxon>
        <taxon>Tracheophyta</taxon>
        <taxon>Spermatophyta</taxon>
        <taxon>Magnoliopsida</taxon>
        <taxon>Liliopsida</taxon>
        <taxon>Poales</taxon>
        <taxon>Bromeliaceae</taxon>
        <taxon>Bromelioideae</taxon>
        <taxon>Ananas</taxon>
    </lineage>
</organism>
<evidence type="ECO:0000256" key="1">
    <source>
        <dbReference type="SAM" id="MobiDB-lite"/>
    </source>
</evidence>
<dbReference type="CDD" id="cd22160">
    <property type="entry name" value="F-box_AtFBL13-like"/>
    <property type="match status" value="1"/>
</dbReference>
<dbReference type="SUPFAM" id="SSF81383">
    <property type="entry name" value="F-box domain"/>
    <property type="match status" value="1"/>
</dbReference>
<dbReference type="InterPro" id="IPR001810">
    <property type="entry name" value="F-box_dom"/>
</dbReference>
<name>A0A6V7QUC9_ANACO</name>
<protein>
    <recommendedName>
        <fullName evidence="2">F-box domain-containing protein</fullName>
    </recommendedName>
</protein>
<reference evidence="3" key="1">
    <citation type="submission" date="2020-07" db="EMBL/GenBank/DDBJ databases">
        <authorList>
            <person name="Lin J."/>
        </authorList>
    </citation>
    <scope>NUCLEOTIDE SEQUENCE</scope>
</reference>
<feature type="region of interest" description="Disordered" evidence="1">
    <location>
        <begin position="88"/>
        <end position="117"/>
    </location>
</feature>
<gene>
    <name evidence="3" type="ORF">CB5_LOCUS29718</name>
</gene>
<feature type="compositionally biased region" description="Low complexity" evidence="1">
    <location>
        <begin position="94"/>
        <end position="117"/>
    </location>
</feature>
<dbReference type="EMBL" id="CAJEUB010000018">
    <property type="protein sequence ID" value="CAD1846507.1"/>
    <property type="molecule type" value="Genomic_DNA"/>
</dbReference>
<dbReference type="PANTHER" id="PTHR32212">
    <property type="entry name" value="CYCLIN-LIKE F-BOX"/>
    <property type="match status" value="1"/>
</dbReference>
<feature type="domain" description="F-box" evidence="2">
    <location>
        <begin position="24"/>
        <end position="63"/>
    </location>
</feature>
<feature type="region of interest" description="Disordered" evidence="1">
    <location>
        <begin position="1"/>
        <end position="23"/>
    </location>
</feature>
<sequence>MAEENVTKERISREMESSDDANRINELPDCLLSIIISYLPTGEAARTSLLSSRWRHIWSTSPSTSTTPPSAVQIPPNAEDLAGAQALHRRPAMRTGGASRPSAASSPPTAAASTLSA</sequence>
<dbReference type="PANTHER" id="PTHR32212:SF234">
    <property type="entry name" value="F-BOX_LRR-REPEAT PROTEIN 13-LIKE"/>
    <property type="match status" value="1"/>
</dbReference>
<dbReference type="Gene3D" id="1.20.1280.50">
    <property type="match status" value="1"/>
</dbReference>
<dbReference type="InterPro" id="IPR036047">
    <property type="entry name" value="F-box-like_dom_sf"/>
</dbReference>
<dbReference type="InterPro" id="IPR053781">
    <property type="entry name" value="F-box_AtFBL13-like"/>
</dbReference>
<evidence type="ECO:0000259" key="2">
    <source>
        <dbReference type="Pfam" id="PF00646"/>
    </source>
</evidence>
<dbReference type="Pfam" id="PF00646">
    <property type="entry name" value="F-box"/>
    <property type="match status" value="1"/>
</dbReference>